<feature type="domain" description="FecR protein" evidence="2">
    <location>
        <begin position="133"/>
        <end position="226"/>
    </location>
</feature>
<gene>
    <name evidence="4" type="ORF">QQ020_19900</name>
</gene>
<feature type="transmembrane region" description="Helical" evidence="1">
    <location>
        <begin position="96"/>
        <end position="115"/>
    </location>
</feature>
<evidence type="ECO:0000313" key="4">
    <source>
        <dbReference type="EMBL" id="MDN5214353.1"/>
    </source>
</evidence>
<dbReference type="PIRSF" id="PIRSF018266">
    <property type="entry name" value="FecR"/>
    <property type="match status" value="1"/>
</dbReference>
<accession>A0ABT8LDF9</accession>
<dbReference type="InterPro" id="IPR006860">
    <property type="entry name" value="FecR"/>
</dbReference>
<protein>
    <submittedName>
        <fullName evidence="4">DUF4974 domain-containing protein</fullName>
    </submittedName>
</protein>
<dbReference type="PANTHER" id="PTHR30273">
    <property type="entry name" value="PERIPLASMIC SIGNAL SENSOR AND SIGMA FACTOR ACTIVATOR FECR-RELATED"/>
    <property type="match status" value="1"/>
</dbReference>
<evidence type="ECO:0000259" key="2">
    <source>
        <dbReference type="Pfam" id="PF04773"/>
    </source>
</evidence>
<keyword evidence="1" id="KW-0812">Transmembrane</keyword>
<evidence type="ECO:0000256" key="1">
    <source>
        <dbReference type="SAM" id="Phobius"/>
    </source>
</evidence>
<keyword evidence="1" id="KW-0472">Membrane</keyword>
<dbReference type="Pfam" id="PF04773">
    <property type="entry name" value="FecR"/>
    <property type="match status" value="1"/>
</dbReference>
<comment type="caution">
    <text evidence="4">The sequence shown here is derived from an EMBL/GenBank/DDBJ whole genome shotgun (WGS) entry which is preliminary data.</text>
</comment>
<proteinExistence type="predicted"/>
<dbReference type="Gene3D" id="2.60.120.1440">
    <property type="match status" value="1"/>
</dbReference>
<keyword evidence="1" id="KW-1133">Transmembrane helix</keyword>
<feature type="domain" description="Protein FecR C-terminal" evidence="3">
    <location>
        <begin position="270"/>
        <end position="337"/>
    </location>
</feature>
<dbReference type="Pfam" id="PF16344">
    <property type="entry name" value="FecR_C"/>
    <property type="match status" value="1"/>
</dbReference>
<dbReference type="Proteomes" id="UP001172083">
    <property type="component" value="Unassembled WGS sequence"/>
</dbReference>
<dbReference type="RefSeq" id="WP_346759687.1">
    <property type="nucleotide sequence ID" value="NZ_JAUJEB010000004.1"/>
</dbReference>
<name>A0ABT8LDF9_9BACT</name>
<reference evidence="4" key="1">
    <citation type="submission" date="2023-06" db="EMBL/GenBank/DDBJ databases">
        <title>Genomic of Agaribacillus aureum.</title>
        <authorList>
            <person name="Wang G."/>
        </authorList>
    </citation>
    <scope>NUCLEOTIDE SEQUENCE</scope>
    <source>
        <strain evidence="4">BMA12</strain>
    </source>
</reference>
<evidence type="ECO:0000259" key="3">
    <source>
        <dbReference type="Pfam" id="PF16344"/>
    </source>
</evidence>
<sequence>MTYKNYSDTDFIKDEFFVKWVSDPDEETDLFWKRWIANHPEKRREIEVAKKFIQNLQYADEYSLPEKMFSQIHENIIRFDKSQQNQRLSNKRRGKWWLAAAAITLLFVSVGIFRYNRNHKAETAIAVTYITKETINGVKHTISLPDGTKVKLNSGSSLRYSENFSAGKREVFLEGEAFFEVTEDRQNPFIVRSKDIVTQVLGTSFNVRTYKNERLSKVAVITGKVKVSSANVKPVLLTPKQMAVYDQNARKLITREFDFTEEVGWKEGILNFMNEPLEQVFRELEVWYGVKIQLEDQISLTDVYKGEFKNETLDNVLSAIGYTSGFQYHIEGKNVFVYQSKK</sequence>
<dbReference type="PANTHER" id="PTHR30273:SF2">
    <property type="entry name" value="PROTEIN FECR"/>
    <property type="match status" value="1"/>
</dbReference>
<dbReference type="EMBL" id="JAUJEB010000004">
    <property type="protein sequence ID" value="MDN5214353.1"/>
    <property type="molecule type" value="Genomic_DNA"/>
</dbReference>
<keyword evidence="5" id="KW-1185">Reference proteome</keyword>
<dbReference type="InterPro" id="IPR032508">
    <property type="entry name" value="FecR_C"/>
</dbReference>
<dbReference type="Gene3D" id="3.55.50.30">
    <property type="match status" value="1"/>
</dbReference>
<organism evidence="4 5">
    <name type="scientific">Agaribacillus aureus</name>
    <dbReference type="NCBI Taxonomy" id="3051825"/>
    <lineage>
        <taxon>Bacteria</taxon>
        <taxon>Pseudomonadati</taxon>
        <taxon>Bacteroidota</taxon>
        <taxon>Cytophagia</taxon>
        <taxon>Cytophagales</taxon>
        <taxon>Splendidivirgaceae</taxon>
        <taxon>Agaribacillus</taxon>
    </lineage>
</organism>
<evidence type="ECO:0000313" key="5">
    <source>
        <dbReference type="Proteomes" id="UP001172083"/>
    </source>
</evidence>
<dbReference type="InterPro" id="IPR012373">
    <property type="entry name" value="Ferrdict_sens_TM"/>
</dbReference>